<gene>
    <name evidence="1" type="ORF">GCM10007874_59710</name>
</gene>
<sequence length="80" mass="9016">MLGYSAALQEEKVAMADEQRLADELFDADAMSIPGVLAKLEALIALDAPSEHSDERPWPQLRRIRAELTRLLERQARQTV</sequence>
<reference evidence="2" key="1">
    <citation type="journal article" date="2019" name="Int. J. Syst. Evol. Microbiol.">
        <title>The Global Catalogue of Microorganisms (GCM) 10K type strain sequencing project: providing services to taxonomists for standard genome sequencing and annotation.</title>
        <authorList>
            <consortium name="The Broad Institute Genomics Platform"/>
            <consortium name="The Broad Institute Genome Sequencing Center for Infectious Disease"/>
            <person name="Wu L."/>
            <person name="Ma J."/>
        </authorList>
    </citation>
    <scope>NUCLEOTIDE SEQUENCE [LARGE SCALE GENOMIC DNA]</scope>
    <source>
        <strain evidence="2">NBRC 101365</strain>
    </source>
</reference>
<comment type="caution">
    <text evidence="1">The sequence shown here is derived from an EMBL/GenBank/DDBJ whole genome shotgun (WGS) entry which is preliminary data.</text>
</comment>
<accession>A0ABQ6CRG4</accession>
<dbReference type="EMBL" id="BSPC01000068">
    <property type="protein sequence ID" value="GLS22951.1"/>
    <property type="molecule type" value="Genomic_DNA"/>
</dbReference>
<evidence type="ECO:0000313" key="1">
    <source>
        <dbReference type="EMBL" id="GLS22951.1"/>
    </source>
</evidence>
<evidence type="ECO:0000313" key="2">
    <source>
        <dbReference type="Proteomes" id="UP001156882"/>
    </source>
</evidence>
<protein>
    <submittedName>
        <fullName evidence="1">Uncharacterized protein</fullName>
    </submittedName>
</protein>
<dbReference type="Proteomes" id="UP001156882">
    <property type="component" value="Unassembled WGS sequence"/>
</dbReference>
<keyword evidence="2" id="KW-1185">Reference proteome</keyword>
<name>A0ABQ6CRG4_9HYPH</name>
<organism evidence="1 2">
    <name type="scientific">Labrys miyagiensis</name>
    <dbReference type="NCBI Taxonomy" id="346912"/>
    <lineage>
        <taxon>Bacteria</taxon>
        <taxon>Pseudomonadati</taxon>
        <taxon>Pseudomonadota</taxon>
        <taxon>Alphaproteobacteria</taxon>
        <taxon>Hyphomicrobiales</taxon>
        <taxon>Xanthobacteraceae</taxon>
        <taxon>Labrys</taxon>
    </lineage>
</organism>
<proteinExistence type="predicted"/>